<comment type="subcellular location">
    <subcellularLocation>
        <location evidence="1">Membrane</location>
        <topology evidence="1">Multi-pass membrane protein</topology>
    </subcellularLocation>
</comment>
<evidence type="ECO:0000256" key="1">
    <source>
        <dbReference type="ARBA" id="ARBA00004141"/>
    </source>
</evidence>
<evidence type="ECO:0000313" key="6">
    <source>
        <dbReference type="Proteomes" id="UP000229523"/>
    </source>
</evidence>
<dbReference type="PANTHER" id="PTHR37306:SF1">
    <property type="entry name" value="COLICIN V PRODUCTION PROTEIN"/>
    <property type="match status" value="1"/>
</dbReference>
<organism evidence="5 6">
    <name type="scientific">Macrococcoides goetzii</name>
    <dbReference type="NCBI Taxonomy" id="1891097"/>
    <lineage>
        <taxon>Bacteria</taxon>
        <taxon>Bacillati</taxon>
        <taxon>Bacillota</taxon>
        <taxon>Bacilli</taxon>
        <taxon>Bacillales</taxon>
        <taxon>Staphylococcaceae</taxon>
        <taxon>Macrococcoides</taxon>
    </lineage>
</organism>
<comment type="caution">
    <text evidence="5">The sequence shown here is derived from an EMBL/GenBank/DDBJ whole genome shotgun (WGS) entry which is preliminary data.</text>
</comment>
<protein>
    <submittedName>
        <fullName evidence="5">CvpA family protein</fullName>
    </submittedName>
</protein>
<accession>A0A2G5NQL8</accession>
<keyword evidence="4" id="KW-0472">Membrane</keyword>
<gene>
    <name evidence="5" type="ORF">BFS35_000970</name>
</gene>
<evidence type="ECO:0000256" key="3">
    <source>
        <dbReference type="ARBA" id="ARBA00022989"/>
    </source>
</evidence>
<dbReference type="PANTHER" id="PTHR37306">
    <property type="entry name" value="COLICIN V PRODUCTION PROTEIN"/>
    <property type="match status" value="1"/>
</dbReference>
<dbReference type="EMBL" id="MJBI02000001">
    <property type="protein sequence ID" value="RAI82286.1"/>
    <property type="molecule type" value="Genomic_DNA"/>
</dbReference>
<keyword evidence="3" id="KW-1133">Transmembrane helix</keyword>
<evidence type="ECO:0000256" key="4">
    <source>
        <dbReference type="ARBA" id="ARBA00023136"/>
    </source>
</evidence>
<dbReference type="AlphaFoldDB" id="A0A2G5NQL8"/>
<dbReference type="Proteomes" id="UP000229523">
    <property type="component" value="Unassembled WGS sequence"/>
</dbReference>
<keyword evidence="6" id="KW-1185">Reference proteome</keyword>
<dbReference type="OrthoDB" id="1809613at2"/>
<dbReference type="RefSeq" id="WP_099580015.1">
    <property type="nucleotide sequence ID" value="NZ_MJBI02000001.1"/>
</dbReference>
<dbReference type="Pfam" id="PF02674">
    <property type="entry name" value="Colicin_V"/>
    <property type="match status" value="1"/>
</dbReference>
<name>A0A2G5NQL8_9STAP</name>
<evidence type="ECO:0000313" key="5">
    <source>
        <dbReference type="EMBL" id="RAI82286.1"/>
    </source>
</evidence>
<proteinExistence type="predicted"/>
<sequence length="183" mass="20807">MINLLLLFFLILGTVIGLRRGFILQSLHLLGTVGSLIIARMYYAELAKHLVLIIPFPSAEGNYKSEFLNMVTNEMTFYNVVSFIIIFFLSKVILQIVATVFDYISQLPLLKQLNASLGAVLGFIECYLLLFIVLFLFSMMPNGWIQEHLQGSFISNFIVNYTPVLSGIAKSWWENIGLIQIFK</sequence>
<evidence type="ECO:0000256" key="2">
    <source>
        <dbReference type="ARBA" id="ARBA00022692"/>
    </source>
</evidence>
<dbReference type="GO" id="GO:0009403">
    <property type="term" value="P:toxin biosynthetic process"/>
    <property type="evidence" value="ECO:0007669"/>
    <property type="project" value="InterPro"/>
</dbReference>
<keyword evidence="2" id="KW-0812">Transmembrane</keyword>
<dbReference type="GO" id="GO:0016020">
    <property type="term" value="C:membrane"/>
    <property type="evidence" value="ECO:0007669"/>
    <property type="project" value="UniProtKB-SubCell"/>
</dbReference>
<reference evidence="5 6" key="1">
    <citation type="journal article" date="2018" name="Front. Microbiol.">
        <title>Description and Comparative Genomics of Macrococcus caseolyticus subsp. hominis subsp. nov., Macrococcus goetzii sp. nov., Macrococcus epidermidis sp. nov., and Macrococcus bohemicus sp. nov., Novel Macrococci From Human Clinical Material With Virulence Potential and Suspected Uptake of Foreign DNA by Natural Transformation.</title>
        <authorList>
            <person name="Maslanova I."/>
            <person name="Wertheimer Z."/>
            <person name="Sedlacek I."/>
            <person name="Svec P."/>
            <person name="Indrakova A."/>
            <person name="Kovarovic V."/>
            <person name="Schumann P."/>
            <person name="Sproer C."/>
            <person name="Kralova S."/>
            <person name="Sedo O."/>
            <person name="Kristofova L."/>
            <person name="Vrbovska V."/>
            <person name="Fuzik T."/>
            <person name="Petras P."/>
            <person name="Zdrahal Z."/>
            <person name="Ruzickova V."/>
            <person name="Doskar J."/>
            <person name="Pantucek R."/>
        </authorList>
    </citation>
    <scope>NUCLEOTIDE SEQUENCE [LARGE SCALE GENOMIC DNA]</scope>
    <source>
        <strain evidence="5 6">CCM 4927</strain>
    </source>
</reference>
<dbReference type="InterPro" id="IPR003825">
    <property type="entry name" value="Colicin-V_CvpA"/>
</dbReference>